<dbReference type="InterPro" id="IPR011006">
    <property type="entry name" value="CheY-like_superfamily"/>
</dbReference>
<dbReference type="SUPFAM" id="SSF52172">
    <property type="entry name" value="CheY-like"/>
    <property type="match status" value="1"/>
</dbReference>
<dbReference type="STRING" id="1317117.ATO7_02340"/>
<feature type="domain" description="Response regulatory" evidence="2">
    <location>
        <begin position="270"/>
        <end position="394"/>
    </location>
</feature>
<feature type="modified residue" description="4-aspartylphosphate" evidence="1">
    <location>
        <position position="327"/>
    </location>
</feature>
<dbReference type="PANTHER" id="PTHR47233">
    <property type="entry name" value="CHEMOTAXIS PROTEIN CHEV"/>
    <property type="match status" value="1"/>
</dbReference>
<dbReference type="SMART" id="SM00448">
    <property type="entry name" value="REC"/>
    <property type="match status" value="1"/>
</dbReference>
<evidence type="ECO:0000313" key="5">
    <source>
        <dbReference type="Proteomes" id="UP000192342"/>
    </source>
</evidence>
<evidence type="ECO:0000259" key="2">
    <source>
        <dbReference type="PROSITE" id="PS50110"/>
    </source>
</evidence>
<sequence length="404" mass="43749">MAKGFIEALLAEQPQGLCLADLGRSAPIIARAHGLDGQQQSKPYYQGRQELAQADESIHDRTAKVCAIVAWPSCCSVGKRPQVCGEPADEPCMTSNLFSNINESTRLAGYNRLALLLFQLGEKQLHGINVFKVQEVVPLPPLVAVPGASAQVLGLARIRARNIPVLDMAAAIGNGPLEQPRYVIVTEFNRSVQGFAVSAVDRIINVDVAAVHPPPRAGEADSYLTAITRWGEQLIEIVDVERILCDVIGEQRSAEAVDGVSLSTLAAGRKVLVADDSRVARSQIARTLESLGLECILVNDGQEAWRMLNSLASQGPINDQLLMLISDVEMPGMDGYRLTTELRADTRFAELYVILHTSLSGVFNNTLVKQVGADRFIAKFNADELGQHVMERVRGLGATQEHAA</sequence>
<protein>
    <submittedName>
        <fullName evidence="4">Response regulator receiver modulated CheW protein</fullName>
    </submittedName>
</protein>
<dbReference type="Gene3D" id="2.30.30.40">
    <property type="entry name" value="SH3 Domains"/>
    <property type="match status" value="1"/>
</dbReference>
<dbReference type="Proteomes" id="UP000192342">
    <property type="component" value="Unassembled WGS sequence"/>
</dbReference>
<keyword evidence="1" id="KW-0597">Phosphoprotein</keyword>
<name>A0A1Y1SG94_9GAMM</name>
<dbReference type="PROSITE" id="PS50851">
    <property type="entry name" value="CHEW"/>
    <property type="match status" value="1"/>
</dbReference>
<reference evidence="4 5" key="1">
    <citation type="submission" date="2013-04" db="EMBL/GenBank/DDBJ databases">
        <title>Oceanococcus atlanticus 22II-S10r2 Genome Sequencing.</title>
        <authorList>
            <person name="Lai Q."/>
            <person name="Li G."/>
            <person name="Shao Z."/>
        </authorList>
    </citation>
    <scope>NUCLEOTIDE SEQUENCE [LARGE SCALE GENOMIC DNA]</scope>
    <source>
        <strain evidence="4 5">22II-S10r2</strain>
    </source>
</reference>
<dbReference type="SUPFAM" id="SSF50341">
    <property type="entry name" value="CheW-like"/>
    <property type="match status" value="1"/>
</dbReference>
<evidence type="ECO:0000259" key="3">
    <source>
        <dbReference type="PROSITE" id="PS50851"/>
    </source>
</evidence>
<evidence type="ECO:0000313" key="4">
    <source>
        <dbReference type="EMBL" id="ORE88677.1"/>
    </source>
</evidence>
<proteinExistence type="predicted"/>
<dbReference type="InterPro" id="IPR036061">
    <property type="entry name" value="CheW-like_dom_sf"/>
</dbReference>
<comment type="caution">
    <text evidence="4">The sequence shown here is derived from an EMBL/GenBank/DDBJ whole genome shotgun (WGS) entry which is preliminary data.</text>
</comment>
<dbReference type="Gene3D" id="2.40.50.180">
    <property type="entry name" value="CheA-289, Domain 4"/>
    <property type="match status" value="1"/>
</dbReference>
<feature type="domain" description="CheW-like" evidence="3">
    <location>
        <begin position="112"/>
        <end position="249"/>
    </location>
</feature>
<organism evidence="4 5">
    <name type="scientific">Oceanococcus atlanticus</name>
    <dbReference type="NCBI Taxonomy" id="1317117"/>
    <lineage>
        <taxon>Bacteria</taxon>
        <taxon>Pseudomonadati</taxon>
        <taxon>Pseudomonadota</taxon>
        <taxon>Gammaproteobacteria</taxon>
        <taxon>Chromatiales</taxon>
        <taxon>Oceanococcaceae</taxon>
        <taxon>Oceanococcus</taxon>
    </lineage>
</organism>
<dbReference type="InterPro" id="IPR001789">
    <property type="entry name" value="Sig_transdc_resp-reg_receiver"/>
</dbReference>
<accession>A0A1Y1SG94</accession>
<dbReference type="PROSITE" id="PS50110">
    <property type="entry name" value="RESPONSE_REGULATORY"/>
    <property type="match status" value="1"/>
</dbReference>
<evidence type="ECO:0000256" key="1">
    <source>
        <dbReference type="PROSITE-ProRule" id="PRU00169"/>
    </source>
</evidence>
<dbReference type="Gene3D" id="3.40.50.2300">
    <property type="match status" value="1"/>
</dbReference>
<dbReference type="GO" id="GO:0000160">
    <property type="term" value="P:phosphorelay signal transduction system"/>
    <property type="evidence" value="ECO:0007669"/>
    <property type="project" value="InterPro"/>
</dbReference>
<dbReference type="AlphaFoldDB" id="A0A1Y1SG94"/>
<keyword evidence="5" id="KW-1185">Reference proteome</keyword>
<dbReference type="SMART" id="SM00260">
    <property type="entry name" value="CheW"/>
    <property type="match status" value="1"/>
</dbReference>
<dbReference type="EMBL" id="AQQV01000001">
    <property type="protein sequence ID" value="ORE88677.1"/>
    <property type="molecule type" value="Genomic_DNA"/>
</dbReference>
<dbReference type="GO" id="GO:0006935">
    <property type="term" value="P:chemotaxis"/>
    <property type="evidence" value="ECO:0007669"/>
    <property type="project" value="InterPro"/>
</dbReference>
<dbReference type="InterPro" id="IPR002545">
    <property type="entry name" value="CheW-lke_dom"/>
</dbReference>
<dbReference type="CDD" id="cd19924">
    <property type="entry name" value="REC_CheV-like"/>
    <property type="match status" value="1"/>
</dbReference>
<dbReference type="Pfam" id="PF01584">
    <property type="entry name" value="CheW"/>
    <property type="match status" value="1"/>
</dbReference>
<dbReference type="Pfam" id="PF00072">
    <property type="entry name" value="Response_reg"/>
    <property type="match status" value="1"/>
</dbReference>
<gene>
    <name evidence="4" type="ORF">ATO7_02340</name>
</gene>
<dbReference type="PANTHER" id="PTHR47233:SF3">
    <property type="entry name" value="CHEMOTAXIS PROTEIN CHEV"/>
    <property type="match status" value="1"/>
</dbReference>